<reference evidence="7 8" key="1">
    <citation type="submission" date="2024-09" db="EMBL/GenBank/DDBJ databases">
        <title>Paenibacillus zeirhizospherea sp. nov., isolated from surface of the maize (Zea mays) roots in a horticulture field, Hungary.</title>
        <authorList>
            <person name="Marton D."/>
            <person name="Farkas M."/>
            <person name="Bedics A."/>
            <person name="Toth E."/>
            <person name="Tancsics A."/>
            <person name="Boka K."/>
            <person name="Maroti G."/>
            <person name="Kriszt B."/>
            <person name="Cserhati M."/>
        </authorList>
    </citation>
    <scope>NUCLEOTIDE SEQUENCE [LARGE SCALE GENOMIC DNA]</scope>
    <source>
        <strain evidence="7 8">KCTC 33519</strain>
    </source>
</reference>
<dbReference type="CDD" id="cd00685">
    <property type="entry name" value="Trans_IPPS_HT"/>
    <property type="match status" value="1"/>
</dbReference>
<evidence type="ECO:0000256" key="2">
    <source>
        <dbReference type="ARBA" id="ARBA00006706"/>
    </source>
</evidence>
<evidence type="ECO:0000313" key="7">
    <source>
        <dbReference type="EMBL" id="MFB5269805.1"/>
    </source>
</evidence>
<keyword evidence="3 7" id="KW-0808">Transferase</keyword>
<evidence type="ECO:0000256" key="3">
    <source>
        <dbReference type="ARBA" id="ARBA00022679"/>
    </source>
</evidence>
<dbReference type="InterPro" id="IPR000092">
    <property type="entry name" value="Polyprenyl_synt"/>
</dbReference>
<gene>
    <name evidence="7" type="ORF">ACE41H_23920</name>
</gene>
<evidence type="ECO:0000256" key="5">
    <source>
        <dbReference type="ARBA" id="ARBA00022842"/>
    </source>
</evidence>
<dbReference type="SFLD" id="SFLDS00005">
    <property type="entry name" value="Isoprenoid_Synthase_Type_I"/>
    <property type="match status" value="1"/>
</dbReference>
<dbReference type="Pfam" id="PF00348">
    <property type="entry name" value="polyprenyl_synt"/>
    <property type="match status" value="1"/>
</dbReference>
<keyword evidence="4" id="KW-0479">Metal-binding</keyword>
<proteinExistence type="inferred from homology"/>
<evidence type="ECO:0000256" key="4">
    <source>
        <dbReference type="ARBA" id="ARBA00022723"/>
    </source>
</evidence>
<accession>A0ABV5B015</accession>
<comment type="caution">
    <text evidence="7">The sequence shown here is derived from an EMBL/GenBank/DDBJ whole genome shotgun (WGS) entry which is preliminary data.</text>
</comment>
<comment type="similarity">
    <text evidence="2">Belongs to the FPP/GGPP synthase family.</text>
</comment>
<evidence type="ECO:0000256" key="6">
    <source>
        <dbReference type="ARBA" id="ARBA00023229"/>
    </source>
</evidence>
<keyword evidence="5" id="KW-0460">Magnesium</keyword>
<dbReference type="InterPro" id="IPR008949">
    <property type="entry name" value="Isoprenoid_synthase_dom_sf"/>
</dbReference>
<keyword evidence="8" id="KW-1185">Reference proteome</keyword>
<dbReference type="RefSeq" id="WP_375358071.1">
    <property type="nucleotide sequence ID" value="NZ_JBHHMI010000040.1"/>
</dbReference>
<name>A0ABV5B015_9BACL</name>
<sequence length="799" mass="92348">MHRMYEEMMNDADAGYLLAEEKAARYFAALYEQVAEKSYVSVLTEDFQLWKQKHIRRPSWLSLFSQIKRKPDQRDYNAYIQWLDYTGKLDDYLDRSVSYLYMRDLGQAPNSPDTQMRIQRMSADIKKQLLHSSKAKRGEQPELISLAGLYRWGQKEGIETAVIWLIHKLRKVAAHIPEGMDAEQAQRKLIKIILGVVLHVMEDMGDKAPHEERSRRLDEAIRLGYSYGLTYPFIDDLLDSQVLTPQEKKRYSHLIRTALLTGTVPKMGDWSGNNMELIRYVHTELREAFEYIKGYQRPEAQKTFFQQSYVFFHSQEMDRMKDLSNVDYSNENLYIPIILKSSSSRLIARSVLSAAEDEGFDQRTFYYGIYNQLADDFADMFDDMRDGAVTPYTYYLKYREQRPDLINPFELYWAVISHLIHHVYQSDPKSREVILDRAINGLKRCRERVGAEKYNEIMAIFTSDIPEFNHLIQYMVRKAVDVDFFDKLLRDQVIASLKNDRKDKEDFSATIEKVRHQINSTLQIAKHNGMPPMKEPLIDAANYSLNGDGKRLRPILTWVMGVRQYGLDAAAIMPLLRSLEYMHTASLIFDDLPTQDNASARRGRPTLHEVHNSSTAELTGLLLIQRATQEQASLSQEQFDPKTVLALMRYSAQKAEDLCMGQMMDLNSKGQALTLEQLNTMCFYKTGIAFEACLVMPAILAQGPEEEIAALKKFAYHTGIAFQIKDDLLDLEGDVHLLGKPVGKDAENNNSTFVTVLGREEAAKEMWNHYCLAMDALKELPRGNAFLKHLLDYIVHRER</sequence>
<comment type="cofactor">
    <cofactor evidence="1">
        <name>Mg(2+)</name>
        <dbReference type="ChEBI" id="CHEBI:18420"/>
    </cofactor>
</comment>
<protein>
    <submittedName>
        <fullName evidence="7">Polyprenyl synthetase family protein</fullName>
        <ecNumber evidence="7">2.5.1.-</ecNumber>
    </submittedName>
</protein>
<organism evidence="7 8">
    <name type="scientific">Paenibacillus enshidis</name>
    <dbReference type="NCBI Taxonomy" id="1458439"/>
    <lineage>
        <taxon>Bacteria</taxon>
        <taxon>Bacillati</taxon>
        <taxon>Bacillota</taxon>
        <taxon>Bacilli</taxon>
        <taxon>Bacillales</taxon>
        <taxon>Paenibacillaceae</taxon>
        <taxon>Paenibacillus</taxon>
    </lineage>
</organism>
<dbReference type="EMBL" id="JBHHMI010000040">
    <property type="protein sequence ID" value="MFB5269805.1"/>
    <property type="molecule type" value="Genomic_DNA"/>
</dbReference>
<dbReference type="PANTHER" id="PTHR43281">
    <property type="entry name" value="FARNESYL DIPHOSPHATE SYNTHASE"/>
    <property type="match status" value="1"/>
</dbReference>
<evidence type="ECO:0000313" key="8">
    <source>
        <dbReference type="Proteomes" id="UP001580346"/>
    </source>
</evidence>
<dbReference type="GO" id="GO:0016740">
    <property type="term" value="F:transferase activity"/>
    <property type="evidence" value="ECO:0007669"/>
    <property type="project" value="UniProtKB-KW"/>
</dbReference>
<evidence type="ECO:0000256" key="1">
    <source>
        <dbReference type="ARBA" id="ARBA00001946"/>
    </source>
</evidence>
<dbReference type="InterPro" id="IPR033749">
    <property type="entry name" value="Polyprenyl_synt_CS"/>
</dbReference>
<dbReference type="PROSITE" id="PS00723">
    <property type="entry name" value="POLYPRENYL_SYNTHASE_1"/>
    <property type="match status" value="1"/>
</dbReference>
<dbReference type="EC" id="2.5.1.-" evidence="7"/>
<dbReference type="PANTHER" id="PTHR43281:SF1">
    <property type="entry name" value="FARNESYL DIPHOSPHATE SYNTHASE"/>
    <property type="match status" value="1"/>
</dbReference>
<dbReference type="SUPFAM" id="SSF48576">
    <property type="entry name" value="Terpenoid synthases"/>
    <property type="match status" value="2"/>
</dbReference>
<dbReference type="Proteomes" id="UP001580346">
    <property type="component" value="Unassembled WGS sequence"/>
</dbReference>
<keyword evidence="6" id="KW-0414">Isoprene biosynthesis</keyword>
<dbReference type="Gene3D" id="1.10.600.10">
    <property type="entry name" value="Farnesyl Diphosphate Synthase"/>
    <property type="match status" value="1"/>
</dbReference>